<dbReference type="InterPro" id="IPR020846">
    <property type="entry name" value="MFS_dom"/>
</dbReference>
<dbReference type="Gene3D" id="1.20.1250.20">
    <property type="entry name" value="MFS general substrate transporter like domains"/>
    <property type="match status" value="1"/>
</dbReference>
<evidence type="ECO:0000259" key="5">
    <source>
        <dbReference type="PROSITE" id="PS50850"/>
    </source>
</evidence>
<dbReference type="InterPro" id="IPR036259">
    <property type="entry name" value="MFS_trans_sf"/>
</dbReference>
<keyword evidence="1 4" id="KW-0812">Transmembrane</keyword>
<dbReference type="EMBL" id="LR134182">
    <property type="protein sequence ID" value="VEB39795.1"/>
    <property type="molecule type" value="Genomic_DNA"/>
</dbReference>
<keyword evidence="3 4" id="KW-0472">Membrane</keyword>
<evidence type="ECO:0000313" key="7">
    <source>
        <dbReference type="Proteomes" id="UP000275777"/>
    </source>
</evidence>
<dbReference type="SUPFAM" id="SSF103473">
    <property type="entry name" value="MFS general substrate transporter"/>
    <property type="match status" value="1"/>
</dbReference>
<proteinExistence type="predicted"/>
<evidence type="ECO:0000256" key="3">
    <source>
        <dbReference type="ARBA" id="ARBA00023136"/>
    </source>
</evidence>
<feature type="transmembrane region" description="Helical" evidence="4">
    <location>
        <begin position="31"/>
        <end position="49"/>
    </location>
</feature>
<evidence type="ECO:0000256" key="2">
    <source>
        <dbReference type="ARBA" id="ARBA00022989"/>
    </source>
</evidence>
<gene>
    <name evidence="6" type="ORF">NCTC9695_00180</name>
</gene>
<name>A0A447T4G4_CHRVL</name>
<dbReference type="Proteomes" id="UP000275777">
    <property type="component" value="Chromosome"/>
</dbReference>
<dbReference type="AlphaFoldDB" id="A0A447T4G4"/>
<reference evidence="6 7" key="1">
    <citation type="submission" date="2018-12" db="EMBL/GenBank/DDBJ databases">
        <authorList>
            <consortium name="Pathogen Informatics"/>
        </authorList>
    </citation>
    <scope>NUCLEOTIDE SEQUENCE [LARGE SCALE GENOMIC DNA]</scope>
    <source>
        <strain evidence="6 7">NCTC9695</strain>
    </source>
</reference>
<dbReference type="GO" id="GO:0022857">
    <property type="term" value="F:transmembrane transporter activity"/>
    <property type="evidence" value="ECO:0007669"/>
    <property type="project" value="InterPro"/>
</dbReference>
<organism evidence="6 7">
    <name type="scientific">Chromobacterium violaceum</name>
    <dbReference type="NCBI Taxonomy" id="536"/>
    <lineage>
        <taxon>Bacteria</taxon>
        <taxon>Pseudomonadati</taxon>
        <taxon>Pseudomonadota</taxon>
        <taxon>Betaproteobacteria</taxon>
        <taxon>Neisseriales</taxon>
        <taxon>Chromobacteriaceae</taxon>
        <taxon>Chromobacterium</taxon>
    </lineage>
</organism>
<dbReference type="PROSITE" id="PS50850">
    <property type="entry name" value="MFS"/>
    <property type="match status" value="1"/>
</dbReference>
<evidence type="ECO:0000256" key="4">
    <source>
        <dbReference type="SAM" id="Phobius"/>
    </source>
</evidence>
<evidence type="ECO:0000313" key="6">
    <source>
        <dbReference type="EMBL" id="VEB39795.1"/>
    </source>
</evidence>
<keyword evidence="2 4" id="KW-1133">Transmembrane helix</keyword>
<feature type="domain" description="Major facilitator superfamily (MFS) profile" evidence="5">
    <location>
        <begin position="1"/>
        <end position="54"/>
    </location>
</feature>
<evidence type="ECO:0000256" key="1">
    <source>
        <dbReference type="ARBA" id="ARBA00022692"/>
    </source>
</evidence>
<protein>
    <submittedName>
        <fullName evidence="6">Arabinose efflux permease</fullName>
    </submittedName>
</protein>
<accession>A0A447T4G4</accession>
<sequence length="54" mass="5759">MVPLLFGVYGAATVLGNLVTGRLADRHTRRVLQGGILTLLLAMTALALARNGRR</sequence>